<dbReference type="AlphaFoldDB" id="A0A383E229"/>
<gene>
    <name evidence="1" type="ORF">METZ01_LOCUS503503</name>
</gene>
<protein>
    <submittedName>
        <fullName evidence="1">Uncharacterized protein</fullName>
    </submittedName>
</protein>
<name>A0A383E229_9ZZZZ</name>
<feature type="non-terminal residue" evidence="1">
    <location>
        <position position="1"/>
    </location>
</feature>
<accession>A0A383E229</accession>
<dbReference type="EMBL" id="UINC01222045">
    <property type="protein sequence ID" value="SVE50649.1"/>
    <property type="molecule type" value="Genomic_DNA"/>
</dbReference>
<reference evidence="1" key="1">
    <citation type="submission" date="2018-05" db="EMBL/GenBank/DDBJ databases">
        <authorList>
            <person name="Lanie J.A."/>
            <person name="Ng W.-L."/>
            <person name="Kazmierczak K.M."/>
            <person name="Andrzejewski T.M."/>
            <person name="Davidsen T.M."/>
            <person name="Wayne K.J."/>
            <person name="Tettelin H."/>
            <person name="Glass J.I."/>
            <person name="Rusch D."/>
            <person name="Podicherti R."/>
            <person name="Tsui H.-C.T."/>
            <person name="Winkler M.E."/>
        </authorList>
    </citation>
    <scope>NUCLEOTIDE SEQUENCE</scope>
</reference>
<feature type="non-terminal residue" evidence="1">
    <location>
        <position position="69"/>
    </location>
</feature>
<evidence type="ECO:0000313" key="1">
    <source>
        <dbReference type="EMBL" id="SVE50649.1"/>
    </source>
</evidence>
<sequence length="69" mass="7776">VQLFQRRRWIHPDRVDAGLDAFVHQLAWIDGHTGLAMAGWRRIDSGGGSGEVLASTIYDDHAWFLAEKT</sequence>
<organism evidence="1">
    <name type="scientific">marine metagenome</name>
    <dbReference type="NCBI Taxonomy" id="408172"/>
    <lineage>
        <taxon>unclassified sequences</taxon>
        <taxon>metagenomes</taxon>
        <taxon>ecological metagenomes</taxon>
    </lineage>
</organism>
<proteinExistence type="predicted"/>